<dbReference type="RefSeq" id="WP_268305369.1">
    <property type="nucleotide sequence ID" value="NZ_JALAJL010000025.1"/>
</dbReference>
<evidence type="ECO:0000313" key="3">
    <source>
        <dbReference type="Proteomes" id="UP001066455"/>
    </source>
</evidence>
<dbReference type="AlphaFoldDB" id="A0AA90EVU4"/>
<evidence type="ECO:0000259" key="1">
    <source>
        <dbReference type="PROSITE" id="PS51819"/>
    </source>
</evidence>
<accession>A0AA90EVU4</accession>
<evidence type="ECO:0000313" key="2">
    <source>
        <dbReference type="EMBL" id="MCY9280694.1"/>
    </source>
</evidence>
<name>A0AA90EVU4_9BACI</name>
<dbReference type="InterPro" id="IPR037523">
    <property type="entry name" value="VOC_core"/>
</dbReference>
<protein>
    <submittedName>
        <fullName evidence="2">VOC family protein</fullName>
    </submittedName>
</protein>
<dbReference type="Pfam" id="PF00903">
    <property type="entry name" value="Glyoxalase"/>
    <property type="match status" value="1"/>
</dbReference>
<dbReference type="PANTHER" id="PTHR21366">
    <property type="entry name" value="GLYOXALASE FAMILY PROTEIN"/>
    <property type="match status" value="1"/>
</dbReference>
<gene>
    <name evidence="2" type="ORF">MOE73_11520</name>
</gene>
<organism evidence="2 3">
    <name type="scientific">Bacillus haynesii</name>
    <dbReference type="NCBI Taxonomy" id="1925021"/>
    <lineage>
        <taxon>Bacteria</taxon>
        <taxon>Bacillati</taxon>
        <taxon>Bacillota</taxon>
        <taxon>Bacilli</taxon>
        <taxon>Bacillales</taxon>
        <taxon>Bacillaceae</taxon>
        <taxon>Bacillus</taxon>
    </lineage>
</organism>
<sequence length="130" mass="14651">MKIDRMDHLVLTVKDIDATCEFYSRVLGMDAVTFREGRKALTFGRQKINLHEAGKEFEPKAQHPVPGSLDLCFITNTGIDDVIRHLEELSIKIEEGPTERTGAEGPIVSVYIRDPDGNLLEISNELRQND</sequence>
<reference evidence="2" key="1">
    <citation type="submission" date="2022-02" db="EMBL/GenBank/DDBJ databases">
        <title>Crop Bioprotection Bacillus Genome Sequencing.</title>
        <authorList>
            <person name="Dunlap C."/>
        </authorList>
    </citation>
    <scope>NUCLEOTIDE SEQUENCE</scope>
    <source>
        <strain evidence="2">T20C14</strain>
    </source>
</reference>
<dbReference type="InterPro" id="IPR029068">
    <property type="entry name" value="Glyas_Bleomycin-R_OHBP_Dase"/>
</dbReference>
<feature type="domain" description="VOC" evidence="1">
    <location>
        <begin position="5"/>
        <end position="125"/>
    </location>
</feature>
<proteinExistence type="predicted"/>
<dbReference type="CDD" id="cd07253">
    <property type="entry name" value="GLOD5"/>
    <property type="match status" value="1"/>
</dbReference>
<dbReference type="Gene3D" id="3.10.180.10">
    <property type="entry name" value="2,3-Dihydroxybiphenyl 1,2-Dioxygenase, domain 1"/>
    <property type="match status" value="1"/>
</dbReference>
<dbReference type="SUPFAM" id="SSF54593">
    <property type="entry name" value="Glyoxalase/Bleomycin resistance protein/Dihydroxybiphenyl dioxygenase"/>
    <property type="match status" value="1"/>
</dbReference>
<dbReference type="InterPro" id="IPR050383">
    <property type="entry name" value="GlyoxalaseI/FosfomycinResist"/>
</dbReference>
<dbReference type="EMBL" id="JALAXI010000010">
    <property type="protein sequence ID" value="MCY9280694.1"/>
    <property type="molecule type" value="Genomic_DNA"/>
</dbReference>
<dbReference type="PANTHER" id="PTHR21366:SF14">
    <property type="entry name" value="GLYOXALASE DOMAIN-CONTAINING PROTEIN 5"/>
    <property type="match status" value="1"/>
</dbReference>
<comment type="caution">
    <text evidence="2">The sequence shown here is derived from an EMBL/GenBank/DDBJ whole genome shotgun (WGS) entry which is preliminary data.</text>
</comment>
<dbReference type="Proteomes" id="UP001066455">
    <property type="component" value="Unassembled WGS sequence"/>
</dbReference>
<dbReference type="InterPro" id="IPR004360">
    <property type="entry name" value="Glyas_Fos-R_dOase_dom"/>
</dbReference>
<dbReference type="PROSITE" id="PS51819">
    <property type="entry name" value="VOC"/>
    <property type="match status" value="1"/>
</dbReference>